<proteinExistence type="predicted"/>
<name>A0A183TRF1_SCHSO</name>
<dbReference type="WBParaSite" id="SSLN_0001977201-mRNA-1">
    <property type="protein sequence ID" value="SSLN_0001977201-mRNA-1"/>
    <property type="gene ID" value="SSLN_0001977201"/>
</dbReference>
<reference evidence="1" key="1">
    <citation type="submission" date="2016-06" db="UniProtKB">
        <authorList>
            <consortium name="WormBaseParasite"/>
        </authorList>
    </citation>
    <scope>IDENTIFICATION</scope>
</reference>
<organism evidence="1">
    <name type="scientific">Schistocephalus solidus</name>
    <name type="common">Tapeworm</name>
    <dbReference type="NCBI Taxonomy" id="70667"/>
    <lineage>
        <taxon>Eukaryota</taxon>
        <taxon>Metazoa</taxon>
        <taxon>Spiralia</taxon>
        <taxon>Lophotrochozoa</taxon>
        <taxon>Platyhelminthes</taxon>
        <taxon>Cestoda</taxon>
        <taxon>Eucestoda</taxon>
        <taxon>Diphyllobothriidea</taxon>
        <taxon>Diphyllobothriidae</taxon>
        <taxon>Schistocephalus</taxon>
    </lineage>
</organism>
<sequence>LNADDRLREMDGAYDTVPEERDLRAEGLYLLNRAPTYPNQYVVGDGWLNFTATPRSSTLRMVFFCQAENTLGKVRSRKMVIHQGHSQSELRHDVDRSDLCDIAGVLCSVWGAGCHDGRSENV</sequence>
<evidence type="ECO:0000313" key="1">
    <source>
        <dbReference type="WBParaSite" id="SSLN_0001977201-mRNA-1"/>
    </source>
</evidence>
<accession>A0A183TRF1</accession>
<protein>
    <submittedName>
        <fullName evidence="1">DUF3506 domain-containing protein</fullName>
    </submittedName>
</protein>
<dbReference type="AlphaFoldDB" id="A0A183TRF1"/>